<dbReference type="AlphaFoldDB" id="A0A9P8XWH7"/>
<keyword evidence="1" id="KW-0732">Signal</keyword>
<organism evidence="2 3">
    <name type="scientific">Microdochium trichocladiopsis</name>
    <dbReference type="NCBI Taxonomy" id="1682393"/>
    <lineage>
        <taxon>Eukaryota</taxon>
        <taxon>Fungi</taxon>
        <taxon>Dikarya</taxon>
        <taxon>Ascomycota</taxon>
        <taxon>Pezizomycotina</taxon>
        <taxon>Sordariomycetes</taxon>
        <taxon>Xylariomycetidae</taxon>
        <taxon>Xylariales</taxon>
        <taxon>Microdochiaceae</taxon>
        <taxon>Microdochium</taxon>
    </lineage>
</organism>
<evidence type="ECO:0000313" key="2">
    <source>
        <dbReference type="EMBL" id="KAH7021470.1"/>
    </source>
</evidence>
<name>A0A9P8XWH7_9PEZI</name>
<evidence type="ECO:0008006" key="4">
    <source>
        <dbReference type="Google" id="ProtNLM"/>
    </source>
</evidence>
<dbReference type="SUPFAM" id="SSF55486">
    <property type="entry name" value="Metalloproteases ('zincins'), catalytic domain"/>
    <property type="match status" value="1"/>
</dbReference>
<dbReference type="GO" id="GO:0006508">
    <property type="term" value="P:proteolysis"/>
    <property type="evidence" value="ECO:0007669"/>
    <property type="project" value="InterPro"/>
</dbReference>
<dbReference type="PANTHER" id="PTHR41775:SF1">
    <property type="entry name" value="PEPTIDASE M6-LIKE DOMAIN-CONTAINING PROTEIN"/>
    <property type="match status" value="1"/>
</dbReference>
<dbReference type="EMBL" id="JAGTJQ010000010">
    <property type="protein sequence ID" value="KAH7021470.1"/>
    <property type="molecule type" value="Genomic_DNA"/>
</dbReference>
<sequence length="395" mass="41754">MRSSLFLVGLAHRVLADISQCKLAAPPNVDLSLGFTSIFDGAPSTGALNGYMLFVDFPDYPALSGETPESLRDVFLPDAADWYETASFGRLTLNMSADTSRFYRMPATADSYGWKRGLTFEAHQEYIQDAIEVAGLDNIPADVDVLYITTTANAAAISFSVSLVSEVVDRDSKQHVARRAVTFGVDVYKTWHARTLNHETGHAMGLPDLYPYSGGATGLYVGGWDIMGLISGASPDYFGWSKWWLGWLDDAQVACVAAAAAGTPASVTLSPIEVQGGTGHKMVVVTGTNNTQKVLVAEVRSSNRGVNSGLATAGCATGVLLYTVDVGVSTGNGPIRVLDSTPGSGGCDGDELNDAALVLDAPGRPSSFAFPEFGVVVSLIGKTDDDIYELEVAVL</sequence>
<protein>
    <recommendedName>
        <fullName evidence="4">M6 metalloprotease</fullName>
    </recommendedName>
</protein>
<proteinExistence type="predicted"/>
<dbReference type="GeneID" id="70184902"/>
<dbReference type="NCBIfam" id="TIGR03296">
    <property type="entry name" value="M6dom_TIGR03296"/>
    <property type="match status" value="1"/>
</dbReference>
<evidence type="ECO:0000313" key="3">
    <source>
        <dbReference type="Proteomes" id="UP000756346"/>
    </source>
</evidence>
<feature type="chain" id="PRO_5040355941" description="M6 metalloprotease" evidence="1">
    <location>
        <begin position="17"/>
        <end position="395"/>
    </location>
</feature>
<keyword evidence="3" id="KW-1185">Reference proteome</keyword>
<dbReference type="OrthoDB" id="3941110at2759"/>
<dbReference type="RefSeq" id="XP_046007671.1">
    <property type="nucleotide sequence ID" value="XM_046155356.1"/>
</dbReference>
<feature type="signal peptide" evidence="1">
    <location>
        <begin position="1"/>
        <end position="16"/>
    </location>
</feature>
<gene>
    <name evidence="2" type="ORF">B0I36DRAFT_334505</name>
</gene>
<evidence type="ECO:0000256" key="1">
    <source>
        <dbReference type="SAM" id="SignalP"/>
    </source>
</evidence>
<accession>A0A9P8XWH7</accession>
<dbReference type="GO" id="GO:0008233">
    <property type="term" value="F:peptidase activity"/>
    <property type="evidence" value="ECO:0007669"/>
    <property type="project" value="InterPro"/>
</dbReference>
<dbReference type="InterPro" id="IPR008757">
    <property type="entry name" value="Peptidase_M6-like_domain"/>
</dbReference>
<comment type="caution">
    <text evidence="2">The sequence shown here is derived from an EMBL/GenBank/DDBJ whole genome shotgun (WGS) entry which is preliminary data.</text>
</comment>
<reference evidence="2" key="1">
    <citation type="journal article" date="2021" name="Nat. Commun.">
        <title>Genetic determinants of endophytism in the Arabidopsis root mycobiome.</title>
        <authorList>
            <person name="Mesny F."/>
            <person name="Miyauchi S."/>
            <person name="Thiergart T."/>
            <person name="Pickel B."/>
            <person name="Atanasova L."/>
            <person name="Karlsson M."/>
            <person name="Huettel B."/>
            <person name="Barry K.W."/>
            <person name="Haridas S."/>
            <person name="Chen C."/>
            <person name="Bauer D."/>
            <person name="Andreopoulos W."/>
            <person name="Pangilinan J."/>
            <person name="LaButti K."/>
            <person name="Riley R."/>
            <person name="Lipzen A."/>
            <person name="Clum A."/>
            <person name="Drula E."/>
            <person name="Henrissat B."/>
            <person name="Kohler A."/>
            <person name="Grigoriev I.V."/>
            <person name="Martin F.M."/>
            <person name="Hacquard S."/>
        </authorList>
    </citation>
    <scope>NUCLEOTIDE SEQUENCE</scope>
    <source>
        <strain evidence="2">MPI-CAGE-CH-0230</strain>
    </source>
</reference>
<dbReference type="PANTHER" id="PTHR41775">
    <property type="entry name" value="SECRETED PROTEIN-RELATED"/>
    <property type="match status" value="1"/>
</dbReference>
<dbReference type="Proteomes" id="UP000756346">
    <property type="component" value="Unassembled WGS sequence"/>
</dbReference>